<evidence type="ECO:0000313" key="2">
    <source>
        <dbReference type="Proteomes" id="UP001060215"/>
    </source>
</evidence>
<protein>
    <submittedName>
        <fullName evidence="1">Uncharacterized protein</fullName>
    </submittedName>
</protein>
<organism evidence="1 2">
    <name type="scientific">Camellia lanceoleosa</name>
    <dbReference type="NCBI Taxonomy" id="1840588"/>
    <lineage>
        <taxon>Eukaryota</taxon>
        <taxon>Viridiplantae</taxon>
        <taxon>Streptophyta</taxon>
        <taxon>Embryophyta</taxon>
        <taxon>Tracheophyta</taxon>
        <taxon>Spermatophyta</taxon>
        <taxon>Magnoliopsida</taxon>
        <taxon>eudicotyledons</taxon>
        <taxon>Gunneridae</taxon>
        <taxon>Pentapetalae</taxon>
        <taxon>asterids</taxon>
        <taxon>Ericales</taxon>
        <taxon>Theaceae</taxon>
        <taxon>Camellia</taxon>
    </lineage>
</organism>
<evidence type="ECO:0000313" key="1">
    <source>
        <dbReference type="EMBL" id="KAI8028675.1"/>
    </source>
</evidence>
<name>A0ACC0ISS1_9ERIC</name>
<sequence>MDTTIPIGVLSKLSGLQELSMDVNIDGDWWDSDVKVILNELSSLKSLSILELYLPSAELLQQLRWDSTKLMYPNFYKFRFTVGHHRQRIISHLPPEVKEILKEQKKLKKCLKYISGEGTPIEINEALKHATLFFLDCHWTVKMLSEFENENMVNLQFCLLME</sequence>
<dbReference type="Proteomes" id="UP001060215">
    <property type="component" value="Chromosome 3"/>
</dbReference>
<dbReference type="EMBL" id="CM045760">
    <property type="protein sequence ID" value="KAI8028675.1"/>
    <property type="molecule type" value="Genomic_DNA"/>
</dbReference>
<proteinExistence type="predicted"/>
<keyword evidence="2" id="KW-1185">Reference proteome</keyword>
<comment type="caution">
    <text evidence="1">The sequence shown here is derived from an EMBL/GenBank/DDBJ whole genome shotgun (WGS) entry which is preliminary data.</text>
</comment>
<accession>A0ACC0ISS1</accession>
<reference evidence="1 2" key="1">
    <citation type="journal article" date="2022" name="Plant J.">
        <title>Chromosome-level genome of Camellia lanceoleosa provides a valuable resource for understanding genome evolution and self-incompatibility.</title>
        <authorList>
            <person name="Gong W."/>
            <person name="Xiao S."/>
            <person name="Wang L."/>
            <person name="Liao Z."/>
            <person name="Chang Y."/>
            <person name="Mo W."/>
            <person name="Hu G."/>
            <person name="Li W."/>
            <person name="Zhao G."/>
            <person name="Zhu H."/>
            <person name="Hu X."/>
            <person name="Ji K."/>
            <person name="Xiang X."/>
            <person name="Song Q."/>
            <person name="Yuan D."/>
            <person name="Jin S."/>
            <person name="Zhang L."/>
        </authorList>
    </citation>
    <scope>NUCLEOTIDE SEQUENCE [LARGE SCALE GENOMIC DNA]</scope>
    <source>
        <strain evidence="1">SQ_2022a</strain>
    </source>
</reference>
<gene>
    <name evidence="1" type="ORF">LOK49_LG02G02742</name>
</gene>